<dbReference type="STRING" id="76114.ebA2908"/>
<dbReference type="KEGG" id="eba:ebA2908"/>
<dbReference type="EMBL" id="CR555306">
    <property type="protein sequence ID" value="CAI07762.1"/>
    <property type="molecule type" value="Genomic_DNA"/>
</dbReference>
<organism evidence="1 2">
    <name type="scientific">Aromatoleum aromaticum (strain DSM 19018 / LMG 30748 / EbN1)</name>
    <name type="common">Azoarcus sp. (strain EbN1)</name>
    <dbReference type="NCBI Taxonomy" id="76114"/>
    <lineage>
        <taxon>Bacteria</taxon>
        <taxon>Pseudomonadati</taxon>
        <taxon>Pseudomonadota</taxon>
        <taxon>Betaproteobacteria</taxon>
        <taxon>Rhodocyclales</taxon>
        <taxon>Rhodocyclaceae</taxon>
        <taxon>Aromatoleum</taxon>
    </lineage>
</organism>
<proteinExistence type="predicted"/>
<dbReference type="HOGENOM" id="CLU_2598406_0_0_4"/>
<evidence type="ECO:0000313" key="1">
    <source>
        <dbReference type="EMBL" id="CAI07762.1"/>
    </source>
</evidence>
<reference evidence="1 2" key="1">
    <citation type="journal article" date="2005" name="Arch. Microbiol.">
        <title>The genome sequence of an anaerobic aromatic-degrading denitrifying bacterium, strain EbN1.</title>
        <authorList>
            <person name="Rabus R."/>
            <person name="Kube M."/>
            <person name="Heider J."/>
            <person name="Beck A."/>
            <person name="Heitmann K."/>
            <person name="Widdel F."/>
            <person name="Reinhardt R."/>
        </authorList>
    </citation>
    <scope>NUCLEOTIDE SEQUENCE [LARGE SCALE GENOMIC DNA]</scope>
    <source>
        <strain evidence="1 2">EbN1</strain>
    </source>
</reference>
<sequence length="79" mass="8972">MPAIRLDRDRFLAITTSVLRILPCGAFSQVVSPMCRILTSRPEFGKQIVQLRIAVNQQQLLDRRRPVDLQPSIRLTSGL</sequence>
<evidence type="ECO:0000313" key="2">
    <source>
        <dbReference type="Proteomes" id="UP000006552"/>
    </source>
</evidence>
<gene>
    <name evidence="1" type="ORF">ebA2908</name>
</gene>
<dbReference type="Proteomes" id="UP000006552">
    <property type="component" value="Chromosome"/>
</dbReference>
<dbReference type="AlphaFoldDB" id="Q5P4K1"/>
<keyword evidence="2" id="KW-1185">Reference proteome</keyword>
<name>Q5P4K1_AROAE</name>
<protein>
    <submittedName>
        <fullName evidence="1">Uncharacterized protein</fullName>
    </submittedName>
</protein>
<accession>Q5P4K1</accession>